<protein>
    <submittedName>
        <fullName evidence="1">Zmp:0000000930</fullName>
    </submittedName>
</protein>
<dbReference type="GO" id="GO:0030018">
    <property type="term" value="C:Z disc"/>
    <property type="evidence" value="ECO:0007669"/>
    <property type="project" value="TreeGrafter"/>
</dbReference>
<evidence type="ECO:0000313" key="2">
    <source>
        <dbReference type="Proteomes" id="UP000694580"/>
    </source>
</evidence>
<dbReference type="InterPro" id="IPR015667">
    <property type="entry name" value="Telethonin"/>
</dbReference>
<dbReference type="GO" id="GO:0055008">
    <property type="term" value="P:cardiac muscle tissue morphogenesis"/>
    <property type="evidence" value="ECO:0007669"/>
    <property type="project" value="TreeGrafter"/>
</dbReference>
<dbReference type="GO" id="GO:0008307">
    <property type="term" value="F:structural constituent of muscle"/>
    <property type="evidence" value="ECO:0007669"/>
    <property type="project" value="TreeGrafter"/>
</dbReference>
<accession>A0AAY4CFA0</accession>
<dbReference type="GO" id="GO:0048769">
    <property type="term" value="P:sarcomerogenesis"/>
    <property type="evidence" value="ECO:0007669"/>
    <property type="project" value="TreeGrafter"/>
</dbReference>
<dbReference type="GO" id="GO:0030674">
    <property type="term" value="F:protein-macromolecule adaptor activity"/>
    <property type="evidence" value="ECO:0007669"/>
    <property type="project" value="TreeGrafter"/>
</dbReference>
<dbReference type="GO" id="GO:0070080">
    <property type="term" value="F:titin Z domain binding"/>
    <property type="evidence" value="ECO:0007669"/>
    <property type="project" value="TreeGrafter"/>
</dbReference>
<keyword evidence="2" id="KW-1185">Reference proteome</keyword>
<dbReference type="GO" id="GO:0035995">
    <property type="term" value="P:detection of muscle stretch"/>
    <property type="evidence" value="ECO:0007669"/>
    <property type="project" value="TreeGrafter"/>
</dbReference>
<dbReference type="GeneTree" id="ENSGT00390000012014"/>
<gene>
    <name evidence="1" type="primary">zmp:0000000930</name>
</gene>
<dbReference type="GO" id="GO:0030241">
    <property type="term" value="P:skeletal muscle myosin thick filament assembly"/>
    <property type="evidence" value="ECO:0007669"/>
    <property type="project" value="TreeGrafter"/>
</dbReference>
<reference evidence="1" key="2">
    <citation type="submission" date="2025-08" db="UniProtKB">
        <authorList>
            <consortium name="Ensembl"/>
        </authorList>
    </citation>
    <scope>IDENTIFICATION</scope>
</reference>
<name>A0AAY4CFA0_9TELE</name>
<dbReference type="GO" id="GO:0060048">
    <property type="term" value="P:cardiac muscle contraction"/>
    <property type="evidence" value="ECO:0007669"/>
    <property type="project" value="TreeGrafter"/>
</dbReference>
<dbReference type="InterPro" id="IPR023111">
    <property type="entry name" value="Titin-like_dom_sf"/>
</dbReference>
<dbReference type="PANTHER" id="PTHR15143:SF0">
    <property type="entry name" value="TELETHONIN"/>
    <property type="match status" value="1"/>
</dbReference>
<dbReference type="GO" id="GO:0031432">
    <property type="term" value="F:titin binding"/>
    <property type="evidence" value="ECO:0007669"/>
    <property type="project" value="TreeGrafter"/>
</dbReference>
<dbReference type="PANTHER" id="PTHR15143">
    <property type="entry name" value="TELETHONIN"/>
    <property type="match status" value="1"/>
</dbReference>
<dbReference type="Gene3D" id="2.20.160.10">
    <property type="entry name" value="titin domain like"/>
    <property type="match status" value="1"/>
</dbReference>
<dbReference type="Ensembl" id="ENSDCDT00010038690.1">
    <property type="protein sequence ID" value="ENSDCDP00010031286.1"/>
    <property type="gene ID" value="ENSDCDG00010019916.1"/>
</dbReference>
<organism evidence="1 2">
    <name type="scientific">Denticeps clupeoides</name>
    <name type="common">denticle herring</name>
    <dbReference type="NCBI Taxonomy" id="299321"/>
    <lineage>
        <taxon>Eukaryota</taxon>
        <taxon>Metazoa</taxon>
        <taxon>Chordata</taxon>
        <taxon>Craniata</taxon>
        <taxon>Vertebrata</taxon>
        <taxon>Euteleostomi</taxon>
        <taxon>Actinopterygii</taxon>
        <taxon>Neopterygii</taxon>
        <taxon>Teleostei</taxon>
        <taxon>Clupei</taxon>
        <taxon>Clupeiformes</taxon>
        <taxon>Denticipitoidei</taxon>
        <taxon>Denticipitidae</taxon>
        <taxon>Denticeps</taxon>
    </lineage>
</organism>
<dbReference type="Proteomes" id="UP000694580">
    <property type="component" value="Chromosome 5"/>
</dbReference>
<dbReference type="GO" id="GO:0003009">
    <property type="term" value="P:skeletal muscle contraction"/>
    <property type="evidence" value="ECO:0007669"/>
    <property type="project" value="TreeGrafter"/>
</dbReference>
<proteinExistence type="predicted"/>
<reference evidence="1" key="3">
    <citation type="submission" date="2025-09" db="UniProtKB">
        <authorList>
            <consortium name="Ensembl"/>
        </authorList>
    </citation>
    <scope>IDENTIFICATION</scope>
</reference>
<dbReference type="GO" id="GO:0055003">
    <property type="term" value="P:cardiac myofibril assembly"/>
    <property type="evidence" value="ECO:0007669"/>
    <property type="project" value="TreeGrafter"/>
</dbReference>
<dbReference type="GO" id="GO:0030240">
    <property type="term" value="P:skeletal muscle thin filament assembly"/>
    <property type="evidence" value="ECO:0007669"/>
    <property type="project" value="TreeGrafter"/>
</dbReference>
<sequence length="164" mass="19129">MICLSRSPTSYLVNSYSDVKEINEKQKESFEATWLDTVMETRPDQKTSLFENDSLKRETHEQKKWAHFVVRRNPDQSIRVGRLGGTMQKYQLPYKSILPLPIFVPTHVIPQRELKGSLELENETKFDRVSQSGICSMKREVSEITKDMPPIIRPTRQDFRASRA</sequence>
<dbReference type="AlphaFoldDB" id="A0AAY4CFA0"/>
<dbReference type="Pfam" id="PF09470">
    <property type="entry name" value="Telethonin"/>
    <property type="match status" value="1"/>
</dbReference>
<evidence type="ECO:0000313" key="1">
    <source>
        <dbReference type="Ensembl" id="ENSDCDP00010031286.1"/>
    </source>
</evidence>
<reference evidence="1 2" key="1">
    <citation type="submission" date="2020-06" db="EMBL/GenBank/DDBJ databases">
        <authorList>
            <consortium name="Wellcome Sanger Institute Data Sharing"/>
        </authorList>
    </citation>
    <scope>NUCLEOTIDE SEQUENCE [LARGE SCALE GENOMIC DNA]</scope>
</reference>